<gene>
    <name evidence="1" type="ORF">QFC19_003718</name>
</gene>
<keyword evidence="2" id="KW-1185">Reference proteome</keyword>
<accession>A0ACC2W0F7</accession>
<reference evidence="1" key="1">
    <citation type="submission" date="2023-04" db="EMBL/GenBank/DDBJ databases">
        <title>Draft Genome sequencing of Naganishia species isolated from polar environments using Oxford Nanopore Technology.</title>
        <authorList>
            <person name="Leo P."/>
            <person name="Venkateswaran K."/>
        </authorList>
    </citation>
    <scope>NUCLEOTIDE SEQUENCE</scope>
    <source>
        <strain evidence="1">MNA-CCFEE 5261</strain>
    </source>
</reference>
<dbReference type="Proteomes" id="UP001241377">
    <property type="component" value="Unassembled WGS sequence"/>
</dbReference>
<comment type="caution">
    <text evidence="1">The sequence shown here is derived from an EMBL/GenBank/DDBJ whole genome shotgun (WGS) entry which is preliminary data.</text>
</comment>
<evidence type="ECO:0000313" key="2">
    <source>
        <dbReference type="Proteomes" id="UP001241377"/>
    </source>
</evidence>
<proteinExistence type="predicted"/>
<name>A0ACC2W0F7_9TREE</name>
<protein>
    <submittedName>
        <fullName evidence="1">Uncharacterized protein</fullName>
    </submittedName>
</protein>
<dbReference type="EMBL" id="JASBWR010000037">
    <property type="protein sequence ID" value="KAJ9104923.1"/>
    <property type="molecule type" value="Genomic_DNA"/>
</dbReference>
<sequence length="313" mass="35456">MASLKKPKAVPIKRNMSEKAMELKERDLRALIRGIQKWGSIRNRPEPIILEGKLENKNREVMFEACDELIQICEAAIAQHKEEMRARQAAGETITSAMRQKAVLVSFRNISSINAETTAYRWTELAIVDQHLRRVPNPLKWAVPAELKPTMNWSVPWSTFEDSRLLVGIWKHGFGSWEAIQNDPELEMQGRFFLENTRNKGDKHEAEESKPDVKEKDDADKKIPTSIHLVRRADYLCGLIKEYEENLKAYQEQQLRDEHAPAGPSSSKTGKGKGKAIHGESARSVSGAANGDLNKKGKRRATPVFTDSETDDD</sequence>
<evidence type="ECO:0000313" key="1">
    <source>
        <dbReference type="EMBL" id="KAJ9104923.1"/>
    </source>
</evidence>
<organism evidence="1 2">
    <name type="scientific">Naganishia cerealis</name>
    <dbReference type="NCBI Taxonomy" id="610337"/>
    <lineage>
        <taxon>Eukaryota</taxon>
        <taxon>Fungi</taxon>
        <taxon>Dikarya</taxon>
        <taxon>Basidiomycota</taxon>
        <taxon>Agaricomycotina</taxon>
        <taxon>Tremellomycetes</taxon>
        <taxon>Filobasidiales</taxon>
        <taxon>Filobasidiaceae</taxon>
        <taxon>Naganishia</taxon>
    </lineage>
</organism>